<dbReference type="AlphaFoldDB" id="A0A5A7RID3"/>
<reference evidence="2" key="1">
    <citation type="journal article" date="2019" name="Curr. Biol.">
        <title>Genome Sequence of Striga asiatica Provides Insight into the Evolution of Plant Parasitism.</title>
        <authorList>
            <person name="Yoshida S."/>
            <person name="Kim S."/>
            <person name="Wafula E.K."/>
            <person name="Tanskanen J."/>
            <person name="Kim Y.M."/>
            <person name="Honaas L."/>
            <person name="Yang Z."/>
            <person name="Spallek T."/>
            <person name="Conn C.E."/>
            <person name="Ichihashi Y."/>
            <person name="Cheong K."/>
            <person name="Cui S."/>
            <person name="Der J.P."/>
            <person name="Gundlach H."/>
            <person name="Jiao Y."/>
            <person name="Hori C."/>
            <person name="Ishida J.K."/>
            <person name="Kasahara H."/>
            <person name="Kiba T."/>
            <person name="Kim M.S."/>
            <person name="Koo N."/>
            <person name="Laohavisit A."/>
            <person name="Lee Y.H."/>
            <person name="Lumba S."/>
            <person name="McCourt P."/>
            <person name="Mortimer J.C."/>
            <person name="Mutuku J.M."/>
            <person name="Nomura T."/>
            <person name="Sasaki-Sekimoto Y."/>
            <person name="Seto Y."/>
            <person name="Wang Y."/>
            <person name="Wakatake T."/>
            <person name="Sakakibara H."/>
            <person name="Demura T."/>
            <person name="Yamaguchi S."/>
            <person name="Yoneyama K."/>
            <person name="Manabe R.I."/>
            <person name="Nelson D.C."/>
            <person name="Schulman A.H."/>
            <person name="Timko M.P."/>
            <person name="dePamphilis C.W."/>
            <person name="Choi D."/>
            <person name="Shirasu K."/>
        </authorList>
    </citation>
    <scope>NUCLEOTIDE SEQUENCE [LARGE SCALE GENOMIC DNA]</scope>
    <source>
        <strain evidence="2">cv. UVA1</strain>
    </source>
</reference>
<accession>A0A5A7RID3</accession>
<proteinExistence type="predicted"/>
<organism evidence="1 2">
    <name type="scientific">Striga asiatica</name>
    <name type="common">Asiatic witchweed</name>
    <name type="synonym">Buchnera asiatica</name>
    <dbReference type="NCBI Taxonomy" id="4170"/>
    <lineage>
        <taxon>Eukaryota</taxon>
        <taxon>Viridiplantae</taxon>
        <taxon>Streptophyta</taxon>
        <taxon>Embryophyta</taxon>
        <taxon>Tracheophyta</taxon>
        <taxon>Spermatophyta</taxon>
        <taxon>Magnoliopsida</taxon>
        <taxon>eudicotyledons</taxon>
        <taxon>Gunneridae</taxon>
        <taxon>Pentapetalae</taxon>
        <taxon>asterids</taxon>
        <taxon>lamiids</taxon>
        <taxon>Lamiales</taxon>
        <taxon>Orobanchaceae</taxon>
        <taxon>Buchnereae</taxon>
        <taxon>Striga</taxon>
    </lineage>
</organism>
<dbReference type="Proteomes" id="UP000325081">
    <property type="component" value="Unassembled WGS sequence"/>
</dbReference>
<dbReference type="OrthoDB" id="1736444at2759"/>
<comment type="caution">
    <text evidence="1">The sequence shown here is derived from an EMBL/GenBank/DDBJ whole genome shotgun (WGS) entry which is preliminary data.</text>
</comment>
<sequence>MLRRKFFRDGETPLAASATSGTTMDEVSAAAVSPATAFSFREALTSNLPAVLDPAGHALDVRRVSGLKKASAAGSLFWLAWIGDIAMDTAVVAAIGACLILLDWMWNEKLGVRILGIVRDEKGEECEVENGRGSQFPSDVAASARVCGGVDKTFTSASNRNSPVNIADLYFLRQKTVSNVELHKYFLELKHQSRSSFASLPRILEIDCVGHIKGHQHLVYIYNLLYLHAVTRAPVLRLTLQLVYIVELKNRENSLTAVDSEFWSNIQFHNDGKNFSSQTLISTDHDVLKFKKINRCQ</sequence>
<name>A0A5A7RID3_STRAF</name>
<evidence type="ECO:0000313" key="2">
    <source>
        <dbReference type="Proteomes" id="UP000325081"/>
    </source>
</evidence>
<gene>
    <name evidence="1" type="ORF">STAS_34697</name>
</gene>
<dbReference type="EMBL" id="BKCP01012848">
    <property type="protein sequence ID" value="GER56930.1"/>
    <property type="molecule type" value="Genomic_DNA"/>
</dbReference>
<protein>
    <submittedName>
        <fullName evidence="1">CheY-like two-component responsive regulatorfamily protein</fullName>
    </submittedName>
</protein>
<evidence type="ECO:0000313" key="1">
    <source>
        <dbReference type="EMBL" id="GER56930.1"/>
    </source>
</evidence>
<keyword evidence="2" id="KW-1185">Reference proteome</keyword>